<dbReference type="RefSeq" id="WP_087678448.1">
    <property type="nucleotide sequence ID" value="NZ_FUWV01000004.1"/>
</dbReference>
<keyword evidence="3" id="KW-0830">Ubiquinone</keyword>
<name>A0A1T4LJ77_9FIRM</name>
<evidence type="ECO:0000313" key="3">
    <source>
        <dbReference type="EMBL" id="SJZ54628.1"/>
    </source>
</evidence>
<evidence type="ECO:0000259" key="2">
    <source>
        <dbReference type="Pfam" id="PF13649"/>
    </source>
</evidence>
<keyword evidence="4" id="KW-1185">Reference proteome</keyword>
<dbReference type="GO" id="GO:0008168">
    <property type="term" value="F:methyltransferase activity"/>
    <property type="evidence" value="ECO:0007669"/>
    <property type="project" value="UniProtKB-KW"/>
</dbReference>
<dbReference type="CDD" id="cd02440">
    <property type="entry name" value="AdoMet_MTases"/>
    <property type="match status" value="1"/>
</dbReference>
<keyword evidence="3" id="KW-0489">Methyltransferase</keyword>
<protein>
    <submittedName>
        <fullName evidence="3">Ubiquinone/menaquinone biosynthesis C-methylase UbiE</fullName>
    </submittedName>
</protein>
<proteinExistence type="predicted"/>
<dbReference type="Gene3D" id="2.20.25.110">
    <property type="entry name" value="S-adenosyl-L-methionine-dependent methyltransferases"/>
    <property type="match status" value="1"/>
</dbReference>
<dbReference type="AlphaFoldDB" id="A0A1T4LJ77"/>
<dbReference type="SUPFAM" id="SSF53335">
    <property type="entry name" value="S-adenosyl-L-methionine-dependent methyltransferases"/>
    <property type="match status" value="1"/>
</dbReference>
<dbReference type="InterPro" id="IPR041698">
    <property type="entry name" value="Methyltransf_25"/>
</dbReference>
<dbReference type="Pfam" id="PF13649">
    <property type="entry name" value="Methyltransf_25"/>
    <property type="match status" value="1"/>
</dbReference>
<evidence type="ECO:0000256" key="1">
    <source>
        <dbReference type="ARBA" id="ARBA00022679"/>
    </source>
</evidence>
<keyword evidence="1" id="KW-0808">Transferase</keyword>
<evidence type="ECO:0000313" key="4">
    <source>
        <dbReference type="Proteomes" id="UP000196365"/>
    </source>
</evidence>
<dbReference type="GO" id="GO:0032259">
    <property type="term" value="P:methylation"/>
    <property type="evidence" value="ECO:0007669"/>
    <property type="project" value="UniProtKB-KW"/>
</dbReference>
<dbReference type="InterPro" id="IPR029063">
    <property type="entry name" value="SAM-dependent_MTases_sf"/>
</dbReference>
<sequence>MYQQFAQVYDILMMEDIDYFKWAKYLEEIFDYWKCKPKNIIDLACGTGNITISLAQMGYDMVGIDISQDMLAIAEQKARKLSIDIQWLYQDMKRFQGFRDRDAIICVCDGMNYILKENDLKEIFSRIYSSLRKNGIFVFDMNSKYKIEKIFAGQTFAYGGEEVSYIWENYYDKEENIIDYELSFFVKRGEYYQRFDEFHQQKAYSIEKIIRILQEVGFQNIDYYHAFSLDKPVSTSERIQYVAQK</sequence>
<dbReference type="Gene3D" id="3.40.50.150">
    <property type="entry name" value="Vaccinia Virus protein VP39"/>
    <property type="match status" value="1"/>
</dbReference>
<dbReference type="OrthoDB" id="9811589at2"/>
<dbReference type="EMBL" id="FUWV01000004">
    <property type="protein sequence ID" value="SJZ54628.1"/>
    <property type="molecule type" value="Genomic_DNA"/>
</dbReference>
<organism evidence="3 4">
    <name type="scientific">Garciella nitratireducens DSM 15102</name>
    <dbReference type="NCBI Taxonomy" id="1121911"/>
    <lineage>
        <taxon>Bacteria</taxon>
        <taxon>Bacillati</taxon>
        <taxon>Bacillota</taxon>
        <taxon>Clostridia</taxon>
        <taxon>Eubacteriales</taxon>
        <taxon>Eubacteriaceae</taxon>
        <taxon>Garciella</taxon>
    </lineage>
</organism>
<feature type="domain" description="Methyltransferase" evidence="2">
    <location>
        <begin position="40"/>
        <end position="135"/>
    </location>
</feature>
<gene>
    <name evidence="3" type="ORF">SAMN02745973_00989</name>
</gene>
<dbReference type="Proteomes" id="UP000196365">
    <property type="component" value="Unassembled WGS sequence"/>
</dbReference>
<reference evidence="3 4" key="1">
    <citation type="submission" date="2017-02" db="EMBL/GenBank/DDBJ databases">
        <authorList>
            <person name="Peterson S.W."/>
        </authorList>
    </citation>
    <scope>NUCLEOTIDE SEQUENCE [LARGE SCALE GENOMIC DNA]</scope>
    <source>
        <strain evidence="3 4">DSM 15102</strain>
    </source>
</reference>
<accession>A0A1T4LJ77</accession>
<dbReference type="PANTHER" id="PTHR43861">
    <property type="entry name" value="TRANS-ACONITATE 2-METHYLTRANSFERASE-RELATED"/>
    <property type="match status" value="1"/>
</dbReference>